<evidence type="ECO:0000313" key="2">
    <source>
        <dbReference type="Proteomes" id="UP000823604"/>
    </source>
</evidence>
<name>A0A9D9IIB8_9BACT</name>
<comment type="caution">
    <text evidence="1">The sequence shown here is derived from an EMBL/GenBank/DDBJ whole genome shotgun (WGS) entry which is preliminary data.</text>
</comment>
<sequence length="298" mass="31925">MKKILFPLMAFAIIVGCNEKSATEDRVPILLNSGVAELTKAPVENGTSATVRIEGWETNAGVPDFTATSTWQSSAAVKVQDNPAAITLVPTQYYHASSDYDTYIMGWYPVVEAANGVLTFKGDATEDIMVSNTVFGDKDDQIDEALTFTHLTSQLRFLVKKDGTADEGLTIKSIVLNGASAPLTVTIPDGLVESVQEFENGLNVPDIKESEILADVAQAGGAVLISPVDNNTDITLDITIGLPEGGEYVYEDVAFTTLDGKLAAGTAYDITMTFKQKEIVLTANIVPWNESEGSVDIF</sequence>
<protein>
    <submittedName>
        <fullName evidence="1">Fimbrillin family protein</fullName>
    </submittedName>
</protein>
<reference evidence="1" key="1">
    <citation type="submission" date="2020-10" db="EMBL/GenBank/DDBJ databases">
        <authorList>
            <person name="Gilroy R."/>
        </authorList>
    </citation>
    <scope>NUCLEOTIDE SEQUENCE</scope>
    <source>
        <strain evidence="1">B1-8020</strain>
    </source>
</reference>
<dbReference type="AlphaFoldDB" id="A0A9D9IIB8"/>
<accession>A0A9D9IIB8</accession>
<dbReference type="EMBL" id="JADIMA010000067">
    <property type="protein sequence ID" value="MBO8473347.1"/>
    <property type="molecule type" value="Genomic_DNA"/>
</dbReference>
<reference evidence="1" key="2">
    <citation type="journal article" date="2021" name="PeerJ">
        <title>Extensive microbial diversity within the chicken gut microbiome revealed by metagenomics and culture.</title>
        <authorList>
            <person name="Gilroy R."/>
            <person name="Ravi A."/>
            <person name="Getino M."/>
            <person name="Pursley I."/>
            <person name="Horton D.L."/>
            <person name="Alikhan N.F."/>
            <person name="Baker D."/>
            <person name="Gharbi K."/>
            <person name="Hall N."/>
            <person name="Watson M."/>
            <person name="Adriaenssens E.M."/>
            <person name="Foster-Nyarko E."/>
            <person name="Jarju S."/>
            <person name="Secka A."/>
            <person name="Antonio M."/>
            <person name="Oren A."/>
            <person name="Chaudhuri R.R."/>
            <person name="La Ragione R."/>
            <person name="Hildebrand F."/>
            <person name="Pallen M.J."/>
        </authorList>
    </citation>
    <scope>NUCLEOTIDE SEQUENCE</scope>
    <source>
        <strain evidence="1">B1-8020</strain>
    </source>
</reference>
<dbReference type="InterPro" id="IPR025049">
    <property type="entry name" value="Mfa-like_1"/>
</dbReference>
<dbReference type="Gene3D" id="2.60.40.2630">
    <property type="match status" value="1"/>
</dbReference>
<dbReference type="PROSITE" id="PS51257">
    <property type="entry name" value="PROKAR_LIPOPROTEIN"/>
    <property type="match status" value="1"/>
</dbReference>
<organism evidence="1 2">
    <name type="scientific">Candidatus Merdivivens pullicola</name>
    <dbReference type="NCBI Taxonomy" id="2840872"/>
    <lineage>
        <taxon>Bacteria</taxon>
        <taxon>Pseudomonadati</taxon>
        <taxon>Bacteroidota</taxon>
        <taxon>Bacteroidia</taxon>
        <taxon>Bacteroidales</taxon>
        <taxon>Muribaculaceae</taxon>
        <taxon>Muribaculaceae incertae sedis</taxon>
        <taxon>Candidatus Merdivivens</taxon>
    </lineage>
</organism>
<gene>
    <name evidence="1" type="ORF">IAB81_06920</name>
</gene>
<proteinExistence type="predicted"/>
<evidence type="ECO:0000313" key="1">
    <source>
        <dbReference type="EMBL" id="MBO8473347.1"/>
    </source>
</evidence>
<dbReference type="Pfam" id="PF13149">
    <property type="entry name" value="Mfa_like_1"/>
    <property type="match status" value="1"/>
</dbReference>
<dbReference type="Proteomes" id="UP000823604">
    <property type="component" value="Unassembled WGS sequence"/>
</dbReference>